<comment type="catalytic activity">
    <reaction evidence="15 17">
        <text>L-threonyl-[protein] + ATP = O-phospho-L-threonyl-[protein] + ADP + H(+)</text>
        <dbReference type="Rhea" id="RHEA:46608"/>
        <dbReference type="Rhea" id="RHEA-COMP:11060"/>
        <dbReference type="Rhea" id="RHEA-COMP:11605"/>
        <dbReference type="ChEBI" id="CHEBI:15378"/>
        <dbReference type="ChEBI" id="CHEBI:30013"/>
        <dbReference type="ChEBI" id="CHEBI:30616"/>
        <dbReference type="ChEBI" id="CHEBI:61977"/>
        <dbReference type="ChEBI" id="CHEBI:456216"/>
        <dbReference type="EC" id="2.7.11.1"/>
    </reaction>
</comment>
<dbReference type="InParanoid" id="A0A1D6ML66"/>
<evidence type="ECO:0000256" key="19">
    <source>
        <dbReference type="SAM" id="MobiDB-lite"/>
    </source>
</evidence>
<evidence type="ECO:0000256" key="7">
    <source>
        <dbReference type="ARBA" id="ARBA00022741"/>
    </source>
</evidence>
<comment type="similarity">
    <text evidence="17">Belongs to the protein kinase superfamily. Ser/Thr protein kinase family.</text>
</comment>
<evidence type="ECO:0000256" key="9">
    <source>
        <dbReference type="ARBA" id="ARBA00022840"/>
    </source>
</evidence>
<dbReference type="Pfam" id="PF00069">
    <property type="entry name" value="Pkinase"/>
    <property type="match status" value="1"/>
</dbReference>
<dbReference type="SMART" id="SM00473">
    <property type="entry name" value="PAN_AP"/>
    <property type="match status" value="1"/>
</dbReference>
<dbReference type="PaxDb" id="4577-GRMZM2G401606_P01"/>
<keyword evidence="2 17" id="KW-0723">Serine/threonine-protein kinase</keyword>
<dbReference type="GO" id="GO:0004674">
    <property type="term" value="F:protein serine/threonine kinase activity"/>
    <property type="evidence" value="ECO:0007669"/>
    <property type="project" value="UniProtKB-KW"/>
</dbReference>
<keyword evidence="6 21" id="KW-0732">Signal</keyword>
<feature type="compositionally biased region" description="Low complexity" evidence="19">
    <location>
        <begin position="836"/>
        <end position="851"/>
    </location>
</feature>
<name>A0A1D6ML66_MAIZE</name>
<dbReference type="FunFam" id="2.90.10.10:FF:000030">
    <property type="entry name" value="Serine/threonine-protein kinase"/>
    <property type="match status" value="1"/>
</dbReference>
<evidence type="ECO:0000256" key="5">
    <source>
        <dbReference type="ARBA" id="ARBA00022692"/>
    </source>
</evidence>
<feature type="binding site" evidence="18">
    <location>
        <position position="554"/>
    </location>
    <ligand>
        <name>ATP</name>
        <dbReference type="ChEBI" id="CHEBI:30616"/>
    </ligand>
</feature>
<evidence type="ECO:0000256" key="15">
    <source>
        <dbReference type="ARBA" id="ARBA00047899"/>
    </source>
</evidence>
<dbReference type="KEGG" id="zma:103651777"/>
<dbReference type="CDD" id="cd01098">
    <property type="entry name" value="PAN_AP_plant"/>
    <property type="match status" value="1"/>
</dbReference>
<dbReference type="OMA" id="GPYCFEV"/>
<reference evidence="22" key="1">
    <citation type="submission" date="2015-12" db="EMBL/GenBank/DDBJ databases">
        <title>Update maize B73 reference genome by single molecule sequencing technologies.</title>
        <authorList>
            <consortium name="Maize Genome Sequencing Project"/>
            <person name="Ware D."/>
        </authorList>
    </citation>
    <scope>NUCLEOTIDE SEQUENCE [LARGE SCALE GENOMIC DNA]</scope>
    <source>
        <tissue evidence="22">Seedling</tissue>
    </source>
</reference>
<evidence type="ECO:0000256" key="8">
    <source>
        <dbReference type="ARBA" id="ARBA00022777"/>
    </source>
</evidence>
<dbReference type="InterPro" id="IPR017441">
    <property type="entry name" value="Protein_kinase_ATP_BS"/>
</dbReference>
<comment type="catalytic activity">
    <reaction evidence="16 17">
        <text>L-seryl-[protein] + ATP = O-phospho-L-seryl-[protein] + ADP + H(+)</text>
        <dbReference type="Rhea" id="RHEA:17989"/>
        <dbReference type="Rhea" id="RHEA-COMP:9863"/>
        <dbReference type="Rhea" id="RHEA-COMP:11604"/>
        <dbReference type="ChEBI" id="CHEBI:15378"/>
        <dbReference type="ChEBI" id="CHEBI:29999"/>
        <dbReference type="ChEBI" id="CHEBI:30616"/>
        <dbReference type="ChEBI" id="CHEBI:83421"/>
        <dbReference type="ChEBI" id="CHEBI:456216"/>
        <dbReference type="EC" id="2.7.11.1"/>
    </reaction>
</comment>
<evidence type="ECO:0000256" key="2">
    <source>
        <dbReference type="ARBA" id="ARBA00022527"/>
    </source>
</evidence>
<dbReference type="SMR" id="A0A1D6ML66"/>
<evidence type="ECO:0000256" key="6">
    <source>
        <dbReference type="ARBA" id="ARBA00022729"/>
    </source>
</evidence>
<dbReference type="Gene3D" id="3.30.200.20">
    <property type="entry name" value="Phosphorylase Kinase, domain 1"/>
    <property type="match status" value="1"/>
</dbReference>
<evidence type="ECO:0000256" key="13">
    <source>
        <dbReference type="ARBA" id="ARBA00023170"/>
    </source>
</evidence>
<evidence type="ECO:0000256" key="1">
    <source>
        <dbReference type="ARBA" id="ARBA00004479"/>
    </source>
</evidence>
<evidence type="ECO:0000256" key="17">
    <source>
        <dbReference type="PIRNR" id="PIRNR000641"/>
    </source>
</evidence>
<dbReference type="CDD" id="cd14066">
    <property type="entry name" value="STKc_IRAK"/>
    <property type="match status" value="1"/>
</dbReference>
<evidence type="ECO:0000256" key="3">
    <source>
        <dbReference type="ARBA" id="ARBA00022536"/>
    </source>
</evidence>
<dbReference type="Gene3D" id="2.90.10.10">
    <property type="entry name" value="Bulb-type lectin domain"/>
    <property type="match status" value="1"/>
</dbReference>
<dbReference type="PANTHER" id="PTHR47974:SF19">
    <property type="entry name" value="RECEPTOR-LIKE SERINE_THREONINE-PROTEIN KINASE"/>
    <property type="match status" value="1"/>
</dbReference>
<dbReference type="EMBL" id="CM007649">
    <property type="protein sequence ID" value="ONM29952.1"/>
    <property type="molecule type" value="Genomic_DNA"/>
</dbReference>
<dbReference type="ExpressionAtlas" id="A0A1D6ML66">
    <property type="expression patterns" value="baseline and differential"/>
</dbReference>
<dbReference type="Pfam" id="PF01453">
    <property type="entry name" value="B_lectin"/>
    <property type="match status" value="1"/>
</dbReference>
<keyword evidence="11 20" id="KW-0472">Membrane</keyword>
<evidence type="ECO:0000256" key="11">
    <source>
        <dbReference type="ARBA" id="ARBA00023136"/>
    </source>
</evidence>
<keyword evidence="8 17" id="KW-0418">Kinase</keyword>
<dbReference type="InterPro" id="IPR024171">
    <property type="entry name" value="SRK-like_kinase"/>
</dbReference>
<dbReference type="PIRSF" id="PIRSF000641">
    <property type="entry name" value="SRK"/>
    <property type="match status" value="1"/>
</dbReference>
<feature type="signal peptide" evidence="21">
    <location>
        <begin position="1"/>
        <end position="21"/>
    </location>
</feature>
<gene>
    <name evidence="22" type="ORF">ZEAMMB73_Zm00001d039789</name>
</gene>
<dbReference type="GO" id="GO:0005524">
    <property type="term" value="F:ATP binding"/>
    <property type="evidence" value="ECO:0007669"/>
    <property type="project" value="UniProtKB-UniRule"/>
</dbReference>
<evidence type="ECO:0000313" key="22">
    <source>
        <dbReference type="EMBL" id="ONM29952.1"/>
    </source>
</evidence>
<keyword evidence="12" id="KW-1015">Disulfide bond</keyword>
<protein>
    <recommendedName>
        <fullName evidence="17">Receptor-like serine/threonine-protein kinase</fullName>
        <ecNumber evidence="17">2.7.11.1</ecNumber>
    </recommendedName>
</protein>
<evidence type="ECO:0000256" key="14">
    <source>
        <dbReference type="ARBA" id="ARBA00023180"/>
    </source>
</evidence>
<evidence type="ECO:0000256" key="20">
    <source>
        <dbReference type="SAM" id="Phobius"/>
    </source>
</evidence>
<keyword evidence="10 20" id="KW-1133">Transmembrane helix</keyword>
<dbReference type="PROSITE" id="PS50948">
    <property type="entry name" value="PAN"/>
    <property type="match status" value="1"/>
</dbReference>
<dbReference type="SMART" id="SM00220">
    <property type="entry name" value="S_TKc"/>
    <property type="match status" value="1"/>
</dbReference>
<dbReference type="Pfam" id="PF08276">
    <property type="entry name" value="PAN_2"/>
    <property type="match status" value="1"/>
</dbReference>
<dbReference type="OrthoDB" id="607920at2759"/>
<keyword evidence="7 17" id="KW-0547">Nucleotide-binding</keyword>
<dbReference type="InterPro" id="IPR000858">
    <property type="entry name" value="S_locus_glycoprot_dom"/>
</dbReference>
<dbReference type="CDD" id="cd00028">
    <property type="entry name" value="B_lectin"/>
    <property type="match status" value="1"/>
</dbReference>
<dbReference type="PROSITE" id="PS50927">
    <property type="entry name" value="BULB_LECTIN"/>
    <property type="match status" value="1"/>
</dbReference>
<dbReference type="SMART" id="SM00108">
    <property type="entry name" value="B_lectin"/>
    <property type="match status" value="1"/>
</dbReference>
<feature type="transmembrane region" description="Helical" evidence="20">
    <location>
        <begin position="471"/>
        <end position="495"/>
    </location>
</feature>
<comment type="subcellular location">
    <subcellularLocation>
        <location evidence="1">Membrane</location>
        <topology evidence="1">Single-pass type I membrane protein</topology>
    </subcellularLocation>
</comment>
<dbReference type="FunFam" id="1.10.510.10:FF:000227">
    <property type="entry name" value="Serine/threonine-protein kinase"/>
    <property type="match status" value="1"/>
</dbReference>
<evidence type="ECO:0000256" key="12">
    <source>
        <dbReference type="ARBA" id="ARBA00023157"/>
    </source>
</evidence>
<keyword evidence="4 17" id="KW-0808">Transferase</keyword>
<feature type="region of interest" description="Disordered" evidence="19">
    <location>
        <begin position="833"/>
        <end position="861"/>
    </location>
</feature>
<keyword evidence="5 20" id="KW-0812">Transmembrane</keyword>
<feature type="compositionally biased region" description="Polar residues" evidence="19">
    <location>
        <begin position="852"/>
        <end position="861"/>
    </location>
</feature>
<evidence type="ECO:0000256" key="10">
    <source>
        <dbReference type="ARBA" id="ARBA00022989"/>
    </source>
</evidence>
<dbReference type="PANTHER" id="PTHR47974">
    <property type="entry name" value="OS07G0415500 PROTEIN"/>
    <property type="match status" value="1"/>
</dbReference>
<dbReference type="InterPro" id="IPR036426">
    <property type="entry name" value="Bulb-type_lectin_dom_sf"/>
</dbReference>
<dbReference type="InterPro" id="IPR011009">
    <property type="entry name" value="Kinase-like_dom_sf"/>
</dbReference>
<dbReference type="InterPro" id="IPR000719">
    <property type="entry name" value="Prot_kinase_dom"/>
</dbReference>
<dbReference type="InterPro" id="IPR008271">
    <property type="entry name" value="Ser/Thr_kinase_AS"/>
</dbReference>
<dbReference type="GO" id="GO:0016020">
    <property type="term" value="C:membrane"/>
    <property type="evidence" value="ECO:0007669"/>
    <property type="project" value="UniProtKB-SubCell"/>
</dbReference>
<dbReference type="Pfam" id="PF00954">
    <property type="entry name" value="S_locus_glycop"/>
    <property type="match status" value="1"/>
</dbReference>
<accession>A0A1D6ML66</accession>
<feature type="chain" id="PRO_5011173818" description="Receptor-like serine/threonine-protein kinase" evidence="21">
    <location>
        <begin position="22"/>
        <end position="861"/>
    </location>
</feature>
<dbReference type="EC" id="2.7.11.1" evidence="17"/>
<keyword evidence="13 22" id="KW-0675">Receptor</keyword>
<dbReference type="FunFam" id="3.30.200.20:FF:000250">
    <property type="entry name" value="Serine/threonine-protein kinase"/>
    <property type="match status" value="1"/>
</dbReference>
<evidence type="ECO:0000256" key="21">
    <source>
        <dbReference type="SAM" id="SignalP"/>
    </source>
</evidence>
<dbReference type="PROSITE" id="PS50011">
    <property type="entry name" value="PROTEIN_KINASE_DOM"/>
    <property type="match status" value="1"/>
</dbReference>
<evidence type="ECO:0000256" key="4">
    <source>
        <dbReference type="ARBA" id="ARBA00022679"/>
    </source>
</evidence>
<dbReference type="InterPro" id="IPR003609">
    <property type="entry name" value="Pan_app"/>
</dbReference>
<dbReference type="GO" id="GO:0048544">
    <property type="term" value="P:recognition of pollen"/>
    <property type="evidence" value="ECO:0007669"/>
    <property type="project" value="InterPro"/>
</dbReference>
<dbReference type="AlphaFoldDB" id="A0A1D6ML66"/>
<dbReference type="eggNOG" id="ENOG502QUMK">
    <property type="taxonomic scope" value="Eukaryota"/>
</dbReference>
<keyword evidence="3" id="KW-0245">EGF-like domain</keyword>
<dbReference type="GO" id="GO:0051707">
    <property type="term" value="P:response to other organism"/>
    <property type="evidence" value="ECO:0007669"/>
    <property type="project" value="UniProtKB-ARBA"/>
</dbReference>
<evidence type="ECO:0000256" key="18">
    <source>
        <dbReference type="PROSITE-ProRule" id="PRU10141"/>
    </source>
</evidence>
<evidence type="ECO:0000256" key="16">
    <source>
        <dbReference type="ARBA" id="ARBA00048679"/>
    </source>
</evidence>
<keyword evidence="9 17" id="KW-0067">ATP-binding</keyword>
<sequence length="861" mass="91436">MSVALPIAVVGLLALVGACRSAATDTLSPRQVLAGNDTLVSNNSKFTLGFFKAPDGAAGSADKWYLGIWFTAVPGRTTVWVANGANPIIEPDTGSPELAVTGDGDLAVVNNATKLVTWSARPAHDANTTTAAAVAVLLNSGNLVLLDASNSSSTAAAAPRRTLWQSFDHPTDTLLPSAKLGLNRATGASSRLVSRLSSATPSPGPYCFEVDPVAPQLVLRLCDSSPVTTYWATGAWNGRYFSNIPEMAGDVPNFHLAFVDDASEEYLQFNVTTEATVTRNFVDVTGQNKHQVWLGASKGWLTLYAGPKAQCDVYAACGPFTVCSYTAVQLCSCMKGFSVRSPMDWEQGDRTGGCVRDAPLDCSTGNNSNASAPSSTSDGFFSMPSIGLPDNGRTLQNARSSAECSTACLTNCSCTAYSYGGSQGCLVWQGGLLDAKQPQSNDADYVSDVETLHLRLAATEFQTSGRRKRGVTIGAVTGACAAALVLLALAVAVIIRRRKKTKNGRGAAAGGGLTAFSYRELRSATKNFSEKLGQGGFGSVFKGQLRDSTGVAVKRLDGSFQGEKQFRAEVSSIGVIQHVNLVRLVGFCCEGERRFLVYEHMPNRSLDIHLFQSGGGVFLDWSTRYQIAVGVARGLSYLHDGCRDRIIHCDVKPENILLGASLLPKIADFGMAKFVGRDFSRVLTTMRGTKGYLAPEWIGGTAITPKVDVYSYGMVLLELVSGRRNAGEQYCTASGSGDDDAAREELAFFPMEAARELVKGPGVVSVSSLLDGKLCGDADLVEVERACKVACWCIQDDEADRPTMGEVVQILEGVLDCDMPPLPRLLETIFGRPHSSTEQQTTTVSGTSTSQPFTSGSGSHN</sequence>
<dbReference type="PROSITE" id="PS00107">
    <property type="entry name" value="PROTEIN_KINASE_ATP"/>
    <property type="match status" value="1"/>
</dbReference>
<dbReference type="InterPro" id="IPR001480">
    <property type="entry name" value="Bulb-type_lectin_dom"/>
</dbReference>
<dbReference type="SUPFAM" id="SSF56112">
    <property type="entry name" value="Protein kinase-like (PK-like)"/>
    <property type="match status" value="1"/>
</dbReference>
<dbReference type="PROSITE" id="PS00108">
    <property type="entry name" value="PROTEIN_KINASE_ST"/>
    <property type="match status" value="1"/>
</dbReference>
<proteinExistence type="inferred from homology"/>
<organism evidence="22">
    <name type="scientific">Zea mays</name>
    <name type="common">Maize</name>
    <dbReference type="NCBI Taxonomy" id="4577"/>
    <lineage>
        <taxon>Eukaryota</taxon>
        <taxon>Viridiplantae</taxon>
        <taxon>Streptophyta</taxon>
        <taxon>Embryophyta</taxon>
        <taxon>Tracheophyta</taxon>
        <taxon>Spermatophyta</taxon>
        <taxon>Magnoliopsida</taxon>
        <taxon>Liliopsida</taxon>
        <taxon>Poales</taxon>
        <taxon>Poaceae</taxon>
        <taxon>PACMAD clade</taxon>
        <taxon>Panicoideae</taxon>
        <taxon>Andropogonodae</taxon>
        <taxon>Andropogoneae</taxon>
        <taxon>Tripsacinae</taxon>
        <taxon>Zea</taxon>
    </lineage>
</organism>
<dbReference type="SUPFAM" id="SSF51110">
    <property type="entry name" value="alpha-D-mannose-specific plant lectins"/>
    <property type="match status" value="1"/>
</dbReference>
<keyword evidence="14" id="KW-0325">Glycoprotein</keyword>
<dbReference type="Gene3D" id="1.10.510.10">
    <property type="entry name" value="Transferase(Phosphotransferase) domain 1"/>
    <property type="match status" value="1"/>
</dbReference>